<evidence type="ECO:0000256" key="1">
    <source>
        <dbReference type="ARBA" id="ARBA00011888"/>
    </source>
</evidence>
<comment type="catalytic activity">
    <reaction evidence="3">
        <text>uridine + phosphate = alpha-D-ribose 1-phosphate + uracil</text>
        <dbReference type="Rhea" id="RHEA:24388"/>
        <dbReference type="ChEBI" id="CHEBI:16704"/>
        <dbReference type="ChEBI" id="CHEBI:17568"/>
        <dbReference type="ChEBI" id="CHEBI:43474"/>
        <dbReference type="ChEBI" id="CHEBI:57720"/>
        <dbReference type="EC" id="2.4.2.3"/>
    </reaction>
</comment>
<gene>
    <name evidence="5" type="ORF">NBH00_06170</name>
</gene>
<dbReference type="SUPFAM" id="SSF53167">
    <property type="entry name" value="Purine and uridine phosphorylases"/>
    <property type="match status" value="1"/>
</dbReference>
<dbReference type="PANTHER" id="PTHR43691:SF11">
    <property type="entry name" value="FI09636P-RELATED"/>
    <property type="match status" value="1"/>
</dbReference>
<reference evidence="5 6" key="1">
    <citation type="submission" date="2022-06" db="EMBL/GenBank/DDBJ databases">
        <title>Paraconexibacter antarcticus.</title>
        <authorList>
            <person name="Kim C.S."/>
        </authorList>
    </citation>
    <scope>NUCLEOTIDE SEQUENCE [LARGE SCALE GENOMIC DNA]</scope>
    <source>
        <strain evidence="5 6">02-257</strain>
    </source>
</reference>
<organism evidence="5 6">
    <name type="scientific">Paraconexibacter antarcticus</name>
    <dbReference type="NCBI Taxonomy" id="2949664"/>
    <lineage>
        <taxon>Bacteria</taxon>
        <taxon>Bacillati</taxon>
        <taxon>Actinomycetota</taxon>
        <taxon>Thermoleophilia</taxon>
        <taxon>Solirubrobacterales</taxon>
        <taxon>Paraconexibacteraceae</taxon>
        <taxon>Paraconexibacter</taxon>
    </lineage>
</organism>
<evidence type="ECO:0000313" key="6">
    <source>
        <dbReference type="Proteomes" id="UP001056035"/>
    </source>
</evidence>
<dbReference type="RefSeq" id="WP_254572476.1">
    <property type="nucleotide sequence ID" value="NZ_CP098502.1"/>
</dbReference>
<protein>
    <recommendedName>
        <fullName evidence="2">Uridine phosphorylase</fullName>
        <ecNumber evidence="1">2.4.2.3</ecNumber>
    </recommendedName>
</protein>
<sequence>MSAQVHHLRPTTGLAPRGILCGDPARCLVLATALTERPIMFNHARGLWGYTGTAADGEPLTIQATGLGAASAAIITGELARLGLETFVRVGTARALPGADGTTAPAGTAIAVTGALAADGPSRTLGAGPAVLPDPTLLARLRANTGGVPVTAGLVASADLPHPPAADIAAWVAAGAVATDLQSAAVLQVAANHGLPAAAILVVTGPVGDEVPAVDDDAHLEAVTAAAHAAAHALGLPAPGATPSPGAAVGAGGQA</sequence>
<feature type="domain" description="Nucleoside phosphorylase" evidence="4">
    <location>
        <begin position="17"/>
        <end position="230"/>
    </location>
</feature>
<evidence type="ECO:0000256" key="2">
    <source>
        <dbReference type="ARBA" id="ARBA00021980"/>
    </source>
</evidence>
<name>A0ABY5DUW7_9ACTN</name>
<dbReference type="Gene3D" id="3.40.50.1580">
    <property type="entry name" value="Nucleoside phosphorylase domain"/>
    <property type="match status" value="1"/>
</dbReference>
<accession>A0ABY5DUW7</accession>
<dbReference type="Pfam" id="PF01048">
    <property type="entry name" value="PNP_UDP_1"/>
    <property type="match status" value="1"/>
</dbReference>
<dbReference type="InterPro" id="IPR000845">
    <property type="entry name" value="Nucleoside_phosphorylase_d"/>
</dbReference>
<evidence type="ECO:0000259" key="4">
    <source>
        <dbReference type="Pfam" id="PF01048"/>
    </source>
</evidence>
<dbReference type="PANTHER" id="PTHR43691">
    <property type="entry name" value="URIDINE PHOSPHORYLASE"/>
    <property type="match status" value="1"/>
</dbReference>
<evidence type="ECO:0000313" key="5">
    <source>
        <dbReference type="EMBL" id="UTI65798.1"/>
    </source>
</evidence>
<dbReference type="EC" id="2.4.2.3" evidence="1"/>
<keyword evidence="6" id="KW-1185">Reference proteome</keyword>
<dbReference type="InterPro" id="IPR035994">
    <property type="entry name" value="Nucleoside_phosphorylase_sf"/>
</dbReference>
<evidence type="ECO:0000256" key="3">
    <source>
        <dbReference type="ARBA" id="ARBA00048447"/>
    </source>
</evidence>
<dbReference type="Proteomes" id="UP001056035">
    <property type="component" value="Chromosome"/>
</dbReference>
<proteinExistence type="predicted"/>
<dbReference type="EMBL" id="CP098502">
    <property type="protein sequence ID" value="UTI65798.1"/>
    <property type="molecule type" value="Genomic_DNA"/>
</dbReference>